<organism evidence="1 2">
    <name type="scientific">Microctonus hyperodae</name>
    <name type="common">Parasitoid wasp</name>
    <dbReference type="NCBI Taxonomy" id="165561"/>
    <lineage>
        <taxon>Eukaryota</taxon>
        <taxon>Metazoa</taxon>
        <taxon>Ecdysozoa</taxon>
        <taxon>Arthropoda</taxon>
        <taxon>Hexapoda</taxon>
        <taxon>Insecta</taxon>
        <taxon>Pterygota</taxon>
        <taxon>Neoptera</taxon>
        <taxon>Endopterygota</taxon>
        <taxon>Hymenoptera</taxon>
        <taxon>Apocrita</taxon>
        <taxon>Ichneumonoidea</taxon>
        <taxon>Braconidae</taxon>
        <taxon>Euphorinae</taxon>
        <taxon>Microctonus</taxon>
    </lineage>
</organism>
<evidence type="ECO:0000313" key="1">
    <source>
        <dbReference type="EMBL" id="KAK0162193.1"/>
    </source>
</evidence>
<reference evidence="1" key="1">
    <citation type="journal article" date="2023" name="bioRxiv">
        <title>Scaffold-level genome assemblies of two parasitoid biocontrol wasps reveal the parthenogenesis mechanism and an associated novel virus.</title>
        <authorList>
            <person name="Inwood S."/>
            <person name="Skelly J."/>
            <person name="Guhlin J."/>
            <person name="Harrop T."/>
            <person name="Goldson S."/>
            <person name="Dearden P."/>
        </authorList>
    </citation>
    <scope>NUCLEOTIDE SEQUENCE</scope>
    <source>
        <strain evidence="1">Lincoln</strain>
        <tissue evidence="1">Whole body</tissue>
    </source>
</reference>
<keyword evidence="2" id="KW-1185">Reference proteome</keyword>
<dbReference type="Proteomes" id="UP001168972">
    <property type="component" value="Unassembled WGS sequence"/>
</dbReference>
<dbReference type="AlphaFoldDB" id="A0AA39F3E6"/>
<dbReference type="EMBL" id="JAQQBR010001834">
    <property type="protein sequence ID" value="KAK0162193.1"/>
    <property type="molecule type" value="Genomic_DNA"/>
</dbReference>
<evidence type="ECO:0000313" key="2">
    <source>
        <dbReference type="Proteomes" id="UP001168972"/>
    </source>
</evidence>
<gene>
    <name evidence="1" type="ORF">PV327_008547</name>
</gene>
<protein>
    <submittedName>
        <fullName evidence="1">Uncharacterized protein</fullName>
    </submittedName>
</protein>
<reference evidence="1" key="2">
    <citation type="submission" date="2023-03" db="EMBL/GenBank/DDBJ databases">
        <authorList>
            <person name="Inwood S.N."/>
            <person name="Skelly J.G."/>
            <person name="Guhlin J."/>
            <person name="Harrop T.W.R."/>
            <person name="Goldson S.G."/>
            <person name="Dearden P.K."/>
        </authorList>
    </citation>
    <scope>NUCLEOTIDE SEQUENCE</scope>
    <source>
        <strain evidence="1">Lincoln</strain>
        <tissue evidence="1">Whole body</tissue>
    </source>
</reference>
<name>A0AA39F3E6_MICHY</name>
<comment type="caution">
    <text evidence="1">The sequence shown here is derived from an EMBL/GenBank/DDBJ whole genome shotgun (WGS) entry which is preliminary data.</text>
</comment>
<accession>A0AA39F3E6</accession>
<sequence>MFGVTMVEPRERIIASPSSRTIQQQQQQPNQRHYHHVIKTTRVHHNSRSTRVVTVQEKVIRSRLQLGYSTPTNFINRYN</sequence>
<proteinExistence type="predicted"/>